<protein>
    <submittedName>
        <fullName evidence="1">Uncharacterized protein</fullName>
    </submittedName>
</protein>
<organism evidence="1 2">
    <name type="scientific">Elysia crispata</name>
    <name type="common">lettuce slug</name>
    <dbReference type="NCBI Taxonomy" id="231223"/>
    <lineage>
        <taxon>Eukaryota</taxon>
        <taxon>Metazoa</taxon>
        <taxon>Spiralia</taxon>
        <taxon>Lophotrochozoa</taxon>
        <taxon>Mollusca</taxon>
        <taxon>Gastropoda</taxon>
        <taxon>Heterobranchia</taxon>
        <taxon>Euthyneura</taxon>
        <taxon>Panpulmonata</taxon>
        <taxon>Sacoglossa</taxon>
        <taxon>Placobranchoidea</taxon>
        <taxon>Plakobranchidae</taxon>
        <taxon>Elysia</taxon>
    </lineage>
</organism>
<reference evidence="1" key="1">
    <citation type="journal article" date="2023" name="G3 (Bethesda)">
        <title>A reference genome for the long-term kleptoplast-retaining sea slug Elysia crispata morphotype clarki.</title>
        <authorList>
            <person name="Eastman K.E."/>
            <person name="Pendleton A.L."/>
            <person name="Shaikh M.A."/>
            <person name="Suttiyut T."/>
            <person name="Ogas R."/>
            <person name="Tomko P."/>
            <person name="Gavelis G."/>
            <person name="Widhalm J.R."/>
            <person name="Wisecaver J.H."/>
        </authorList>
    </citation>
    <scope>NUCLEOTIDE SEQUENCE</scope>
    <source>
        <strain evidence="1">ECLA1</strain>
    </source>
</reference>
<accession>A0AAE0Y426</accession>
<evidence type="ECO:0000313" key="2">
    <source>
        <dbReference type="Proteomes" id="UP001283361"/>
    </source>
</evidence>
<evidence type="ECO:0000313" key="1">
    <source>
        <dbReference type="EMBL" id="KAK3731299.1"/>
    </source>
</evidence>
<dbReference type="AlphaFoldDB" id="A0AAE0Y426"/>
<gene>
    <name evidence="1" type="ORF">RRG08_025841</name>
</gene>
<name>A0AAE0Y426_9GAST</name>
<dbReference type="EMBL" id="JAWDGP010007018">
    <property type="protein sequence ID" value="KAK3731299.1"/>
    <property type="molecule type" value="Genomic_DNA"/>
</dbReference>
<sequence length="88" mass="9610">MRAQGRPEKLKLDQLAATYRTAAEILDTAHLPDGDISDGPFPGTVMALIFMILNFYSKALKISPIVTTRTLMAPSQELTPSHPEKTAV</sequence>
<comment type="caution">
    <text evidence="1">The sequence shown here is derived from an EMBL/GenBank/DDBJ whole genome shotgun (WGS) entry which is preliminary data.</text>
</comment>
<dbReference type="Proteomes" id="UP001283361">
    <property type="component" value="Unassembled WGS sequence"/>
</dbReference>
<proteinExistence type="predicted"/>
<keyword evidence="2" id="KW-1185">Reference proteome</keyword>